<evidence type="ECO:0000313" key="3">
    <source>
        <dbReference type="EMBL" id="PSL07799.1"/>
    </source>
</evidence>
<dbReference type="FunFam" id="3.60.15.10:FF:000030">
    <property type="entry name" value="Metallo-beta-lactamase family protein"/>
    <property type="match status" value="1"/>
</dbReference>
<dbReference type="Proteomes" id="UP000240708">
    <property type="component" value="Unassembled WGS sequence"/>
</dbReference>
<dbReference type="InterPro" id="IPR001279">
    <property type="entry name" value="Metallo-B-lactamas"/>
</dbReference>
<dbReference type="FunFam" id="3.40.250.10:FF:000049">
    <property type="entry name" value="Phage shock protein E"/>
    <property type="match status" value="1"/>
</dbReference>
<dbReference type="Pfam" id="PF00753">
    <property type="entry name" value="Lactamase_B"/>
    <property type="match status" value="1"/>
</dbReference>
<dbReference type="GO" id="GO:0050313">
    <property type="term" value="F:sulfur dioxygenase activity"/>
    <property type="evidence" value="ECO:0007669"/>
    <property type="project" value="InterPro"/>
</dbReference>
<comment type="caution">
    <text evidence="3">The sequence shown here is derived from an EMBL/GenBank/DDBJ whole genome shotgun (WGS) entry which is preliminary data.</text>
</comment>
<dbReference type="EMBL" id="PYGF01000001">
    <property type="protein sequence ID" value="PSL07799.1"/>
    <property type="molecule type" value="Genomic_DNA"/>
</dbReference>
<dbReference type="PANTHER" id="PTHR43084">
    <property type="entry name" value="PERSULFIDE DIOXYGENASE ETHE1"/>
    <property type="match status" value="1"/>
</dbReference>
<dbReference type="AlphaFoldDB" id="A0A2P8EE96"/>
<dbReference type="InterPro" id="IPR051682">
    <property type="entry name" value="Mito_Persulfide_Diox"/>
</dbReference>
<dbReference type="GO" id="GO:0006749">
    <property type="term" value="P:glutathione metabolic process"/>
    <property type="evidence" value="ECO:0007669"/>
    <property type="project" value="InterPro"/>
</dbReference>
<dbReference type="SMART" id="SM00450">
    <property type="entry name" value="RHOD"/>
    <property type="match status" value="1"/>
</dbReference>
<keyword evidence="4" id="KW-1185">Reference proteome</keyword>
<dbReference type="Gene3D" id="3.40.250.10">
    <property type="entry name" value="Rhodanese-like domain"/>
    <property type="match status" value="2"/>
</dbReference>
<evidence type="ECO:0000259" key="2">
    <source>
        <dbReference type="PROSITE" id="PS50206"/>
    </source>
</evidence>
<evidence type="ECO:0000313" key="4">
    <source>
        <dbReference type="Proteomes" id="UP000240708"/>
    </source>
</evidence>
<dbReference type="InterPro" id="IPR044528">
    <property type="entry name" value="POD-like_MBL-fold"/>
</dbReference>
<dbReference type="SUPFAM" id="SSF52821">
    <property type="entry name" value="Rhodanese/Cell cycle control phosphatase"/>
    <property type="match status" value="2"/>
</dbReference>
<dbReference type="Pfam" id="PF00581">
    <property type="entry name" value="Rhodanese"/>
    <property type="match status" value="1"/>
</dbReference>
<accession>A0A2P8EE96</accession>
<dbReference type="CDD" id="cd00158">
    <property type="entry name" value="RHOD"/>
    <property type="match status" value="1"/>
</dbReference>
<feature type="domain" description="Rhodanese" evidence="2">
    <location>
        <begin position="378"/>
        <end position="466"/>
    </location>
</feature>
<name>A0A2P8EE96_9BACT</name>
<dbReference type="CDD" id="cd07724">
    <property type="entry name" value="POD-like_MBL-fold"/>
    <property type="match status" value="1"/>
</dbReference>
<reference evidence="3 4" key="1">
    <citation type="submission" date="2018-03" db="EMBL/GenBank/DDBJ databases">
        <title>Genomic Encyclopedia of Archaeal and Bacterial Type Strains, Phase II (KMG-II): from individual species to whole genera.</title>
        <authorList>
            <person name="Goeker M."/>
        </authorList>
    </citation>
    <scope>NUCLEOTIDE SEQUENCE [LARGE SCALE GENOMIC DNA]</scope>
    <source>
        <strain evidence="3 4">DSM 28057</strain>
    </source>
</reference>
<protein>
    <submittedName>
        <fullName evidence="3">Hydroxyacylglutathione hydrolase</fullName>
    </submittedName>
</protein>
<dbReference type="InterPro" id="IPR036873">
    <property type="entry name" value="Rhodanese-like_dom_sf"/>
</dbReference>
<dbReference type="GO" id="GO:0016787">
    <property type="term" value="F:hydrolase activity"/>
    <property type="evidence" value="ECO:0007669"/>
    <property type="project" value="UniProtKB-KW"/>
</dbReference>
<proteinExistence type="predicted"/>
<dbReference type="GO" id="GO:0046872">
    <property type="term" value="F:metal ion binding"/>
    <property type="evidence" value="ECO:0007669"/>
    <property type="project" value="UniProtKB-KW"/>
</dbReference>
<evidence type="ECO:0000256" key="1">
    <source>
        <dbReference type="ARBA" id="ARBA00022723"/>
    </source>
</evidence>
<dbReference type="RefSeq" id="WP_106565845.1">
    <property type="nucleotide sequence ID" value="NZ_PYGF01000001.1"/>
</dbReference>
<sequence>MFFELVYDKSLAQASYVIGCQAHGVAAVIDPKRDVDTYIQIANANNMKITHILETHIHADFLSGSRELAALTGAEMYLSDEGDENWKYEFPHNKIKGGDVVKMGNLTFEVIHTPGHTPESISFLLTDKPASSEPVMLFTGDFVFVGDVGRPDLLEQAAGLKGTQDLGAAQMYDSLQEFSKLGDFIQVWPGHGAGSACGKALGAVPMTTVGYEKIRNWALQLLNDKTAFTKELLADQPEPPKYFAMMKKLNKVERKLLTAVPKVQNLSKEAYAKVKAEGLKIIDTRPWQEYAEGFLRGTYSITNNNSFSTWMGWYLSYDENFVLIAEEGQVEDLTRKLMRIGLDNFYGYISPAQLAEYEKGNLESFQPIDKDAVEAKIAEGNVQVIDVRGVAEYKKGHIEGADNLFVGKLPQNLDKISKEQQVVIHCQSGARAAIAYSILKANGFDNVENYAGGWADWSAKEAELIKG</sequence>
<dbReference type="PROSITE" id="PS50206">
    <property type="entry name" value="RHODANESE_3"/>
    <property type="match status" value="1"/>
</dbReference>
<dbReference type="PANTHER" id="PTHR43084:SF1">
    <property type="entry name" value="PERSULFIDE DIOXYGENASE ETHE1, MITOCHONDRIAL"/>
    <property type="match status" value="1"/>
</dbReference>
<dbReference type="Gene3D" id="3.60.15.10">
    <property type="entry name" value="Ribonuclease Z/Hydroxyacylglutathione hydrolase-like"/>
    <property type="match status" value="1"/>
</dbReference>
<organism evidence="3 4">
    <name type="scientific">Cecembia rubra</name>
    <dbReference type="NCBI Taxonomy" id="1485585"/>
    <lineage>
        <taxon>Bacteria</taxon>
        <taxon>Pseudomonadati</taxon>
        <taxon>Bacteroidota</taxon>
        <taxon>Cytophagia</taxon>
        <taxon>Cytophagales</taxon>
        <taxon>Cyclobacteriaceae</taxon>
        <taxon>Cecembia</taxon>
    </lineage>
</organism>
<dbReference type="InterPro" id="IPR036866">
    <property type="entry name" value="RibonucZ/Hydroxyglut_hydro"/>
</dbReference>
<dbReference type="InterPro" id="IPR001763">
    <property type="entry name" value="Rhodanese-like_dom"/>
</dbReference>
<keyword evidence="1" id="KW-0479">Metal-binding</keyword>
<keyword evidence="3" id="KW-0378">Hydrolase</keyword>
<dbReference type="SUPFAM" id="SSF56281">
    <property type="entry name" value="Metallo-hydrolase/oxidoreductase"/>
    <property type="match status" value="1"/>
</dbReference>
<gene>
    <name evidence="3" type="ORF">CLV48_101737</name>
</gene>
<dbReference type="SMART" id="SM00849">
    <property type="entry name" value="Lactamase_B"/>
    <property type="match status" value="1"/>
</dbReference>
<dbReference type="GO" id="GO:0070813">
    <property type="term" value="P:hydrogen sulfide metabolic process"/>
    <property type="evidence" value="ECO:0007669"/>
    <property type="project" value="TreeGrafter"/>
</dbReference>
<dbReference type="OrthoDB" id="9784009at2"/>